<feature type="domain" description="LiaI-LiaF-like transmembrane region" evidence="2">
    <location>
        <begin position="29"/>
        <end position="74"/>
    </location>
</feature>
<evidence type="ECO:0000313" key="4">
    <source>
        <dbReference type="Proteomes" id="UP000034366"/>
    </source>
</evidence>
<reference evidence="3 4" key="1">
    <citation type="journal article" date="2015" name="Nature">
        <title>rRNA introns, odd ribosomes, and small enigmatic genomes across a large radiation of phyla.</title>
        <authorList>
            <person name="Brown C.T."/>
            <person name="Hug L.A."/>
            <person name="Thomas B.C."/>
            <person name="Sharon I."/>
            <person name="Castelle C.J."/>
            <person name="Singh A."/>
            <person name="Wilkins M.J."/>
            <person name="Williams K.H."/>
            <person name="Banfield J.F."/>
        </authorList>
    </citation>
    <scope>NUCLEOTIDE SEQUENCE [LARGE SCALE GENOMIC DNA]</scope>
</reference>
<dbReference type="EMBL" id="LBTW01000014">
    <property type="protein sequence ID" value="KKQ49501.1"/>
    <property type="molecule type" value="Genomic_DNA"/>
</dbReference>
<dbReference type="Pfam" id="PF18917">
    <property type="entry name" value="LiaI-LiaF-like_TM1"/>
    <property type="match status" value="1"/>
</dbReference>
<protein>
    <recommendedName>
        <fullName evidence="2">LiaI-LiaF-like transmembrane region domain-containing protein</fullName>
    </recommendedName>
</protein>
<dbReference type="AlphaFoldDB" id="A0A0G0LA06"/>
<feature type="transmembrane region" description="Helical" evidence="1">
    <location>
        <begin position="54"/>
        <end position="74"/>
    </location>
</feature>
<dbReference type="Proteomes" id="UP000034366">
    <property type="component" value="Unassembled WGS sequence"/>
</dbReference>
<accession>A0A0G0LA06</accession>
<name>A0A0G0LA06_9BACT</name>
<keyword evidence="1" id="KW-1133">Transmembrane helix</keyword>
<keyword evidence="1" id="KW-0472">Membrane</keyword>
<evidence type="ECO:0000259" key="2">
    <source>
        <dbReference type="Pfam" id="PF18917"/>
    </source>
</evidence>
<keyword evidence="1" id="KW-0812">Transmembrane</keyword>
<evidence type="ECO:0000313" key="3">
    <source>
        <dbReference type="EMBL" id="KKQ49501.1"/>
    </source>
</evidence>
<comment type="caution">
    <text evidence="3">The sequence shown here is derived from an EMBL/GenBank/DDBJ whole genome shotgun (WGS) entry which is preliminary data.</text>
</comment>
<proteinExistence type="predicted"/>
<feature type="transmembrane region" description="Helical" evidence="1">
    <location>
        <begin position="80"/>
        <end position="101"/>
    </location>
</feature>
<gene>
    <name evidence="3" type="ORF">US67_C0014G0003</name>
</gene>
<evidence type="ECO:0000256" key="1">
    <source>
        <dbReference type="SAM" id="Phobius"/>
    </source>
</evidence>
<sequence>MSDKKEIDIGKTVNKKQELIKSFNGFPNILGGVVFISAGLILLLNNFGLVSWSIWSYVFPFWPVIFIFIGLDIISGNSLFYKILTTLIGLGIIVFIICYGLTATDLRVRNYLYDYFPIWKQINQSIPQKSYLDLNEMFKEIPDEHRWDRRGNSWN</sequence>
<organism evidence="3 4">
    <name type="scientific">Candidatus Woesebacteria bacterium GW2011_GWD1_38_10</name>
    <dbReference type="NCBI Taxonomy" id="1618592"/>
    <lineage>
        <taxon>Bacteria</taxon>
        <taxon>Candidatus Woeseibacteriota</taxon>
    </lineage>
</organism>
<dbReference type="InterPro" id="IPR043726">
    <property type="entry name" value="LiaI-LiaF-like_TM1"/>
</dbReference>
<feature type="transmembrane region" description="Helical" evidence="1">
    <location>
        <begin position="29"/>
        <end position="47"/>
    </location>
</feature>